<keyword evidence="3" id="KW-1185">Reference proteome</keyword>
<organism evidence="2 3">
    <name type="scientific">Papaver atlanticum</name>
    <dbReference type="NCBI Taxonomy" id="357466"/>
    <lineage>
        <taxon>Eukaryota</taxon>
        <taxon>Viridiplantae</taxon>
        <taxon>Streptophyta</taxon>
        <taxon>Embryophyta</taxon>
        <taxon>Tracheophyta</taxon>
        <taxon>Spermatophyta</taxon>
        <taxon>Magnoliopsida</taxon>
        <taxon>Ranunculales</taxon>
        <taxon>Papaveraceae</taxon>
        <taxon>Papaveroideae</taxon>
        <taxon>Papaver</taxon>
    </lineage>
</organism>
<proteinExistence type="predicted"/>
<dbReference type="EMBL" id="JAJJMB010016019">
    <property type="protein sequence ID" value="KAI3850460.1"/>
    <property type="molecule type" value="Genomic_DNA"/>
</dbReference>
<dbReference type="SUPFAM" id="SSF54001">
    <property type="entry name" value="Cysteine proteinases"/>
    <property type="match status" value="1"/>
</dbReference>
<dbReference type="Proteomes" id="UP001202328">
    <property type="component" value="Unassembled WGS sequence"/>
</dbReference>
<dbReference type="SMART" id="SM00848">
    <property type="entry name" value="Inhibitor_I29"/>
    <property type="match status" value="1"/>
</dbReference>
<accession>A0AAD4X6X4</accession>
<evidence type="ECO:0000259" key="1">
    <source>
        <dbReference type="SMART" id="SM00848"/>
    </source>
</evidence>
<reference evidence="2" key="1">
    <citation type="submission" date="2022-04" db="EMBL/GenBank/DDBJ databases">
        <title>A functionally conserved STORR gene fusion in Papaver species that diverged 16.8 million years ago.</title>
        <authorList>
            <person name="Catania T."/>
        </authorList>
    </citation>
    <scope>NUCLEOTIDE SEQUENCE</scope>
    <source>
        <strain evidence="2">S-188037</strain>
    </source>
</reference>
<evidence type="ECO:0000313" key="2">
    <source>
        <dbReference type="EMBL" id="KAI3850460.1"/>
    </source>
</evidence>
<sequence>MIDLQVNDDTVNSEAKLHGLFLKWLSFNDHHFDVEDEKAFKERFENFKDTAQFVNKWNKSGYSSTFGLNPFSDLTCHEFATCSWKIYPKKPSQVMDGKAEYQDKKLN</sequence>
<name>A0AAD4X6X4_9MAGN</name>
<dbReference type="InterPro" id="IPR013201">
    <property type="entry name" value="Prot_inhib_I29"/>
</dbReference>
<dbReference type="InterPro" id="IPR038765">
    <property type="entry name" value="Papain-like_cys_pep_sf"/>
</dbReference>
<dbReference type="Pfam" id="PF08246">
    <property type="entry name" value="Inhibitor_I29"/>
    <property type="match status" value="1"/>
</dbReference>
<dbReference type="AlphaFoldDB" id="A0AAD4X6X4"/>
<feature type="domain" description="Cathepsin propeptide inhibitor" evidence="1">
    <location>
        <begin position="21"/>
        <end position="79"/>
    </location>
</feature>
<dbReference type="Gene3D" id="1.10.287.2250">
    <property type="match status" value="1"/>
</dbReference>
<evidence type="ECO:0000313" key="3">
    <source>
        <dbReference type="Proteomes" id="UP001202328"/>
    </source>
</evidence>
<comment type="caution">
    <text evidence="2">The sequence shown here is derived from an EMBL/GenBank/DDBJ whole genome shotgun (WGS) entry which is preliminary data.</text>
</comment>
<protein>
    <recommendedName>
        <fullName evidence="1">Cathepsin propeptide inhibitor domain-containing protein</fullName>
    </recommendedName>
</protein>
<gene>
    <name evidence="2" type="ORF">MKW98_000270</name>
</gene>